<organism evidence="9 10">
    <name type="scientific">Halioglobus japonicus</name>
    <dbReference type="NCBI Taxonomy" id="930805"/>
    <lineage>
        <taxon>Bacteria</taxon>
        <taxon>Pseudomonadati</taxon>
        <taxon>Pseudomonadota</taxon>
        <taxon>Gammaproteobacteria</taxon>
        <taxon>Cellvibrionales</taxon>
        <taxon>Halieaceae</taxon>
        <taxon>Halioglobus</taxon>
    </lineage>
</organism>
<dbReference type="Gene3D" id="3.30.2090.10">
    <property type="entry name" value="Multidrug efflux transporter AcrB TolC docking domain, DN and DC subdomains"/>
    <property type="match status" value="2"/>
</dbReference>
<gene>
    <name evidence="9" type="ORF">C0029_02260</name>
</gene>
<keyword evidence="10" id="KW-1185">Reference proteome</keyword>
<protein>
    <submittedName>
        <fullName evidence="9">Multidrug efflux protein</fullName>
    </submittedName>
</protein>
<dbReference type="SUPFAM" id="SSF82693">
    <property type="entry name" value="Multidrug efflux transporter AcrB pore domain, PN1, PN2, PC1 and PC2 subdomains"/>
    <property type="match status" value="3"/>
</dbReference>
<feature type="transmembrane region" description="Helical" evidence="8">
    <location>
        <begin position="455"/>
        <end position="478"/>
    </location>
</feature>
<feature type="transmembrane region" description="Helical" evidence="8">
    <location>
        <begin position="428"/>
        <end position="449"/>
    </location>
</feature>
<dbReference type="Gene3D" id="1.20.1640.10">
    <property type="entry name" value="Multidrug efflux transporter AcrB transmembrane domain"/>
    <property type="match status" value="2"/>
</dbReference>
<feature type="transmembrane region" description="Helical" evidence="8">
    <location>
        <begin position="843"/>
        <end position="862"/>
    </location>
</feature>
<evidence type="ECO:0000256" key="2">
    <source>
        <dbReference type="ARBA" id="ARBA00022448"/>
    </source>
</evidence>
<evidence type="ECO:0000256" key="5">
    <source>
        <dbReference type="ARBA" id="ARBA00022692"/>
    </source>
</evidence>
<keyword evidence="5 8" id="KW-0812">Transmembrane</keyword>
<dbReference type="SUPFAM" id="SSF82866">
    <property type="entry name" value="Multidrug efflux transporter AcrB transmembrane domain"/>
    <property type="match status" value="2"/>
</dbReference>
<feature type="transmembrane region" description="Helical" evidence="8">
    <location>
        <begin position="383"/>
        <end position="407"/>
    </location>
</feature>
<proteinExistence type="predicted"/>
<keyword evidence="6 8" id="KW-1133">Transmembrane helix</keyword>
<keyword evidence="2" id="KW-0813">Transport</keyword>
<feature type="transmembrane region" description="Helical" evidence="8">
    <location>
        <begin position="970"/>
        <end position="996"/>
    </location>
</feature>
<reference evidence="9 10" key="1">
    <citation type="submission" date="2018-01" db="EMBL/GenBank/DDBJ databases">
        <title>The draft genome sequence of Halioglobus japonicus S1-36.</title>
        <authorList>
            <person name="Du Z.-J."/>
            <person name="Shi M.-J."/>
        </authorList>
    </citation>
    <scope>NUCLEOTIDE SEQUENCE [LARGE SCALE GENOMIC DNA]</scope>
    <source>
        <strain evidence="9 10">S1-36</strain>
    </source>
</reference>
<dbReference type="PRINTS" id="PR00702">
    <property type="entry name" value="ACRIFLAVINRP"/>
</dbReference>
<evidence type="ECO:0000313" key="10">
    <source>
        <dbReference type="Proteomes" id="UP000235162"/>
    </source>
</evidence>
<name>A0AAP8SP83_9GAMM</name>
<keyword evidence="4" id="KW-0997">Cell inner membrane</keyword>
<evidence type="ECO:0000256" key="1">
    <source>
        <dbReference type="ARBA" id="ARBA00004429"/>
    </source>
</evidence>
<evidence type="ECO:0000313" key="9">
    <source>
        <dbReference type="EMBL" id="PLW87435.1"/>
    </source>
</evidence>
<dbReference type="GO" id="GO:0005886">
    <property type="term" value="C:plasma membrane"/>
    <property type="evidence" value="ECO:0007669"/>
    <property type="project" value="UniProtKB-SubCell"/>
</dbReference>
<evidence type="ECO:0000256" key="4">
    <source>
        <dbReference type="ARBA" id="ARBA00022519"/>
    </source>
</evidence>
<evidence type="ECO:0000256" key="6">
    <source>
        <dbReference type="ARBA" id="ARBA00022989"/>
    </source>
</evidence>
<dbReference type="PANTHER" id="PTHR32063">
    <property type="match status" value="1"/>
</dbReference>
<dbReference type="Proteomes" id="UP000235162">
    <property type="component" value="Unassembled WGS sequence"/>
</dbReference>
<evidence type="ECO:0000256" key="7">
    <source>
        <dbReference type="ARBA" id="ARBA00023136"/>
    </source>
</evidence>
<dbReference type="InterPro" id="IPR027463">
    <property type="entry name" value="AcrB_DN_DC_subdom"/>
</dbReference>
<feature type="transmembrane region" description="Helical" evidence="8">
    <location>
        <begin position="524"/>
        <end position="543"/>
    </location>
</feature>
<dbReference type="SUPFAM" id="SSF82714">
    <property type="entry name" value="Multidrug efflux transporter AcrB TolC docking domain, DN and DC subdomains"/>
    <property type="match status" value="2"/>
</dbReference>
<dbReference type="RefSeq" id="WP_084200501.1">
    <property type="nucleotide sequence ID" value="NZ_BMYL01000001.1"/>
</dbReference>
<feature type="transmembrane region" description="Helical" evidence="8">
    <location>
        <begin position="357"/>
        <end position="377"/>
    </location>
</feature>
<evidence type="ECO:0000256" key="3">
    <source>
        <dbReference type="ARBA" id="ARBA00022475"/>
    </source>
</evidence>
<dbReference type="EMBL" id="PKUR01000001">
    <property type="protein sequence ID" value="PLW87435.1"/>
    <property type="molecule type" value="Genomic_DNA"/>
</dbReference>
<comment type="caution">
    <text evidence="9">The sequence shown here is derived from an EMBL/GenBank/DDBJ whole genome shotgun (WGS) entry which is preliminary data.</text>
</comment>
<feature type="transmembrane region" description="Helical" evidence="8">
    <location>
        <begin position="869"/>
        <end position="893"/>
    </location>
</feature>
<sequence>MRFTDRFIQRPVLAIVVSSLLLLLGGASLSKVGVREFPELERSVIYIETYYPGASARTVQGFVTNPLQIKIAGAKGIEYMVSDSQPGVSSITVHVRLGENSTDVLNEVIAKVNEARGDLPREIEDPVISNASGAEAMIYIGFYSEQMTAYQVTDFLSRNVQPELATLPGVGQAGIFSRRLAMRVWLDPVRMAALGVTAEDINNTIRRDNFISAAGATEGQMVRVTVDARTDLQSPDDFANLVVRQVDDERIRLGDVADVEMDAESRQFKSLSSGRDAVFMSITPAPDANPLEVSRAIHDTLPLIEAMLPADMEMLLDWDGSVVIDEALSEVIATLIEAVLIVILVIYLFLGSFRVVLIPLVAIPLSLIGVVFLIWTMGFSLNLLTLLAMVIAIGLVVDDAIVVVENVHRHIEEGATPYNAALQGAREVALPVVAMTLTLVAVYAPISFIGGLTGALFSEFALTLAGAVVISGVVALTLSPMMSSRVLKDAEHQGRFADWLDHRFEQLVAAYRGILDACLANRGAVLLLAFCLLASLPLLFALAQEELAPEEDTGGIFMVGNAPRYANLEYSDFYLNKVVDIWREIPEFSHSWQVIQPGSNFGGITLHPWDERERTQQEAMKELQANLGAVAGMEMFAFSSPSLPGADAGLPVSFVVASTADYRDVKRVGDELLQAARESGLFAFVTQSLDFDRPEIVLHVDRERAARLGISMQSIGETLAVMLGEAEVNRFTLEGRSYKVIPQAGRNFRMTREELAKYYLRTGGGDLVPMSAVVRLDSQVEPNSLTQYQQLNSTVIQGIVMPPNSLGAGLTFLNDTLAEIAPPTFRAGYTGASRRFIEETASFPVLFSLSMMLIFLVLAAQFNSFRDPLVVLVTVPLSIFGAIVPIALGFATLNIYTQVGLLTLIGLISKHGILIVEFANKLAEHGVDRREAVLTAASQRLRPILMTTFATVLGVWPLVIASGAGAESRFSIGLVITAGMLVGTLFTLFVVPVFYLPFSKRKQASTTAPVPAAEAVSNP</sequence>
<keyword evidence="7 8" id="KW-0472">Membrane</keyword>
<feature type="transmembrane region" description="Helical" evidence="8">
    <location>
        <begin position="331"/>
        <end position="350"/>
    </location>
</feature>
<feature type="transmembrane region" description="Helical" evidence="8">
    <location>
        <begin position="899"/>
        <end position="923"/>
    </location>
</feature>
<dbReference type="PANTHER" id="PTHR32063:SF14">
    <property type="entry name" value="BLL4319 PROTEIN"/>
    <property type="match status" value="1"/>
</dbReference>
<dbReference type="Pfam" id="PF00873">
    <property type="entry name" value="ACR_tran"/>
    <property type="match status" value="1"/>
</dbReference>
<dbReference type="KEGG" id="hja:BST95_15940"/>
<feature type="transmembrane region" description="Helical" evidence="8">
    <location>
        <begin position="944"/>
        <end position="964"/>
    </location>
</feature>
<dbReference type="InterPro" id="IPR001036">
    <property type="entry name" value="Acrflvin-R"/>
</dbReference>
<dbReference type="Gene3D" id="3.30.70.1430">
    <property type="entry name" value="Multidrug efflux transporter AcrB pore domain"/>
    <property type="match status" value="2"/>
</dbReference>
<comment type="subcellular location">
    <subcellularLocation>
        <location evidence="1">Cell inner membrane</location>
        <topology evidence="1">Multi-pass membrane protein</topology>
    </subcellularLocation>
</comment>
<dbReference type="FunFam" id="1.20.1640.10:FF:000001">
    <property type="entry name" value="Efflux pump membrane transporter"/>
    <property type="match status" value="1"/>
</dbReference>
<evidence type="ECO:0000256" key="8">
    <source>
        <dbReference type="SAM" id="Phobius"/>
    </source>
</evidence>
<dbReference type="AlphaFoldDB" id="A0AAP8SP83"/>
<keyword evidence="3" id="KW-1003">Cell membrane</keyword>
<dbReference type="Gene3D" id="3.30.70.1320">
    <property type="entry name" value="Multidrug efflux transporter AcrB pore domain like"/>
    <property type="match status" value="1"/>
</dbReference>
<dbReference type="GO" id="GO:0042910">
    <property type="term" value="F:xenobiotic transmembrane transporter activity"/>
    <property type="evidence" value="ECO:0007669"/>
    <property type="project" value="TreeGrafter"/>
</dbReference>
<dbReference type="Gene3D" id="3.30.70.1440">
    <property type="entry name" value="Multidrug efflux transporter AcrB pore domain"/>
    <property type="match status" value="1"/>
</dbReference>
<accession>A0AAP8SP83</accession>